<evidence type="ECO:0000259" key="8">
    <source>
        <dbReference type="PROSITE" id="PS50043"/>
    </source>
</evidence>
<gene>
    <name evidence="10" type="ORF">HGG79_07920</name>
</gene>
<accession>A0A923EC50</accession>
<evidence type="ECO:0000256" key="7">
    <source>
        <dbReference type="PROSITE-ProRule" id="PRU00169"/>
    </source>
</evidence>
<dbReference type="InterPro" id="IPR011006">
    <property type="entry name" value="CheY-like_superfamily"/>
</dbReference>
<dbReference type="PROSITE" id="PS50043">
    <property type="entry name" value="HTH_LUXR_2"/>
    <property type="match status" value="1"/>
</dbReference>
<sequence length="209" mass="23336">MAIKIVIADDDSLIRESLKIILNMDEEIEIVNVVENGLKALEVCLENEVDVAVLDVRMPVLNGVEAAKEILLKTKASPLILTTFDEDEYIMGAIKNGAKGYILKSSSPEKIKDAIKTVYSGNIILQDVVMEKVKEELIWEETTKCHKDIFSQREIDIIEAIAEGLSNKEISSKLYISEGTVKNYITSILNKTGLQHRTQIAINYLKGNI</sequence>
<feature type="modified residue" description="4-aspartylphosphate" evidence="7">
    <location>
        <position position="55"/>
    </location>
</feature>
<reference evidence="10 11" key="1">
    <citation type="submission" date="2020-04" db="EMBL/GenBank/DDBJ databases">
        <title>Genomic insights into acetone-butanol-ethanol (ABE) fermentation by sequencing solventogenic clostridia strains.</title>
        <authorList>
            <person name="Brown S."/>
        </authorList>
    </citation>
    <scope>NUCLEOTIDE SEQUENCE [LARGE SCALE GENOMIC DNA]</scope>
    <source>
        <strain evidence="10 11">DJ011</strain>
    </source>
</reference>
<comment type="function">
    <text evidence="6">May play the central regulatory role in sporulation. It may be an element of the effector pathway responsible for the activation of sporulation genes in response to nutritional stress. Spo0A may act in concert with spo0H (a sigma factor) to control the expression of some genes that are critical to the sporulation process.</text>
</comment>
<keyword evidence="11" id="KW-1185">Reference proteome</keyword>
<dbReference type="AlphaFoldDB" id="A0A923EC50"/>
<evidence type="ECO:0000256" key="6">
    <source>
        <dbReference type="ARBA" id="ARBA00024867"/>
    </source>
</evidence>
<evidence type="ECO:0000256" key="1">
    <source>
        <dbReference type="ARBA" id="ARBA00018672"/>
    </source>
</evidence>
<dbReference type="InterPro" id="IPR016032">
    <property type="entry name" value="Sig_transdc_resp-reg_C-effctor"/>
</dbReference>
<dbReference type="GO" id="GO:0003677">
    <property type="term" value="F:DNA binding"/>
    <property type="evidence" value="ECO:0007669"/>
    <property type="project" value="UniProtKB-KW"/>
</dbReference>
<dbReference type="InterPro" id="IPR001789">
    <property type="entry name" value="Sig_transdc_resp-reg_receiver"/>
</dbReference>
<dbReference type="PANTHER" id="PTHR43214">
    <property type="entry name" value="TWO-COMPONENT RESPONSE REGULATOR"/>
    <property type="match status" value="1"/>
</dbReference>
<evidence type="ECO:0000256" key="4">
    <source>
        <dbReference type="ARBA" id="ARBA00023125"/>
    </source>
</evidence>
<name>A0A923EC50_CLOTT</name>
<keyword evidence="5" id="KW-0804">Transcription</keyword>
<dbReference type="SUPFAM" id="SSF52172">
    <property type="entry name" value="CheY-like"/>
    <property type="match status" value="1"/>
</dbReference>
<dbReference type="PROSITE" id="PS00622">
    <property type="entry name" value="HTH_LUXR_1"/>
    <property type="match status" value="1"/>
</dbReference>
<dbReference type="InterPro" id="IPR039420">
    <property type="entry name" value="WalR-like"/>
</dbReference>
<dbReference type="SMART" id="SM00421">
    <property type="entry name" value="HTH_LUXR"/>
    <property type="match status" value="1"/>
</dbReference>
<dbReference type="CDD" id="cd17535">
    <property type="entry name" value="REC_NarL-like"/>
    <property type="match status" value="1"/>
</dbReference>
<comment type="caution">
    <text evidence="10">The sequence shown here is derived from an EMBL/GenBank/DDBJ whole genome shotgun (WGS) entry which is preliminary data.</text>
</comment>
<dbReference type="PRINTS" id="PR00038">
    <property type="entry name" value="HTHLUXR"/>
</dbReference>
<dbReference type="GO" id="GO:0000160">
    <property type="term" value="P:phosphorelay signal transduction system"/>
    <property type="evidence" value="ECO:0007669"/>
    <property type="project" value="InterPro"/>
</dbReference>
<protein>
    <recommendedName>
        <fullName evidence="1">Stage 0 sporulation protein A homolog</fullName>
    </recommendedName>
</protein>
<dbReference type="CDD" id="cd06170">
    <property type="entry name" value="LuxR_C_like"/>
    <property type="match status" value="1"/>
</dbReference>
<dbReference type="InterPro" id="IPR000792">
    <property type="entry name" value="Tscrpt_reg_LuxR_C"/>
</dbReference>
<evidence type="ECO:0000259" key="9">
    <source>
        <dbReference type="PROSITE" id="PS50110"/>
    </source>
</evidence>
<evidence type="ECO:0000256" key="3">
    <source>
        <dbReference type="ARBA" id="ARBA00023015"/>
    </source>
</evidence>
<dbReference type="Pfam" id="PF00072">
    <property type="entry name" value="Response_reg"/>
    <property type="match status" value="1"/>
</dbReference>
<dbReference type="PROSITE" id="PS50110">
    <property type="entry name" value="RESPONSE_REGULATORY"/>
    <property type="match status" value="1"/>
</dbReference>
<keyword evidence="3" id="KW-0805">Transcription regulation</keyword>
<dbReference type="SMART" id="SM00448">
    <property type="entry name" value="REC"/>
    <property type="match status" value="1"/>
</dbReference>
<keyword evidence="2 7" id="KW-0597">Phosphoprotein</keyword>
<dbReference type="PANTHER" id="PTHR43214:SF40">
    <property type="entry name" value="TRANSCRIPTIONAL REGULATORY PROTEIN LNRK"/>
    <property type="match status" value="1"/>
</dbReference>
<evidence type="ECO:0000256" key="5">
    <source>
        <dbReference type="ARBA" id="ARBA00023163"/>
    </source>
</evidence>
<keyword evidence="4" id="KW-0238">DNA-binding</keyword>
<dbReference type="Pfam" id="PF00196">
    <property type="entry name" value="GerE"/>
    <property type="match status" value="1"/>
</dbReference>
<evidence type="ECO:0000313" key="10">
    <source>
        <dbReference type="EMBL" id="MBC2397700.1"/>
    </source>
</evidence>
<organism evidence="10 11">
    <name type="scientific">Clostridium tetanomorphum</name>
    <dbReference type="NCBI Taxonomy" id="1553"/>
    <lineage>
        <taxon>Bacteria</taxon>
        <taxon>Bacillati</taxon>
        <taxon>Bacillota</taxon>
        <taxon>Clostridia</taxon>
        <taxon>Eubacteriales</taxon>
        <taxon>Clostridiaceae</taxon>
        <taxon>Clostridium</taxon>
    </lineage>
</organism>
<dbReference type="SUPFAM" id="SSF46894">
    <property type="entry name" value="C-terminal effector domain of the bipartite response regulators"/>
    <property type="match status" value="1"/>
</dbReference>
<dbReference type="Gene3D" id="3.40.50.2300">
    <property type="match status" value="1"/>
</dbReference>
<feature type="domain" description="Response regulatory" evidence="9">
    <location>
        <begin position="4"/>
        <end position="119"/>
    </location>
</feature>
<dbReference type="GO" id="GO:0006355">
    <property type="term" value="P:regulation of DNA-templated transcription"/>
    <property type="evidence" value="ECO:0007669"/>
    <property type="project" value="InterPro"/>
</dbReference>
<evidence type="ECO:0000313" key="11">
    <source>
        <dbReference type="Proteomes" id="UP000563151"/>
    </source>
</evidence>
<proteinExistence type="predicted"/>
<dbReference type="EMBL" id="JAAZWO010000007">
    <property type="protein sequence ID" value="MBC2397700.1"/>
    <property type="molecule type" value="Genomic_DNA"/>
</dbReference>
<dbReference type="InterPro" id="IPR058245">
    <property type="entry name" value="NreC/VraR/RcsB-like_REC"/>
</dbReference>
<feature type="domain" description="HTH luxR-type" evidence="8">
    <location>
        <begin position="143"/>
        <end position="208"/>
    </location>
</feature>
<evidence type="ECO:0000256" key="2">
    <source>
        <dbReference type="ARBA" id="ARBA00022553"/>
    </source>
</evidence>
<dbReference type="RefSeq" id="WP_035148244.1">
    <property type="nucleotide sequence ID" value="NZ_JAAZWO010000007.1"/>
</dbReference>
<dbReference type="Proteomes" id="UP000563151">
    <property type="component" value="Unassembled WGS sequence"/>
</dbReference>